<dbReference type="Pfam" id="PF03901">
    <property type="entry name" value="Glyco_transf_22"/>
    <property type="match status" value="1"/>
</dbReference>
<dbReference type="GO" id="GO:0005525">
    <property type="term" value="F:GTP binding"/>
    <property type="evidence" value="ECO:0007669"/>
    <property type="project" value="UniProtKB-KW"/>
</dbReference>
<evidence type="ECO:0000256" key="2">
    <source>
        <dbReference type="ARBA" id="ARBA00022676"/>
    </source>
</evidence>
<feature type="domain" description="GB1/RHD3-type G" evidence="13">
    <location>
        <begin position="1"/>
        <end position="31"/>
    </location>
</feature>
<comment type="similarity">
    <text evidence="12">Belongs to the glycosyltransferase 22 family.</text>
</comment>
<evidence type="ECO:0000313" key="14">
    <source>
        <dbReference type="Ensembl" id="ENSCCRP00010005928.1"/>
    </source>
</evidence>
<keyword evidence="8" id="KW-0342">GTP-binding</keyword>
<keyword evidence="7 12" id="KW-1133">Transmembrane helix</keyword>
<dbReference type="PROSITE" id="PS51715">
    <property type="entry name" value="G_GB1_RHD3"/>
    <property type="match status" value="1"/>
</dbReference>
<evidence type="ECO:0000256" key="1">
    <source>
        <dbReference type="ARBA" id="ARBA00004477"/>
    </source>
</evidence>
<evidence type="ECO:0000313" key="15">
    <source>
        <dbReference type="Proteomes" id="UP000694427"/>
    </source>
</evidence>
<accession>A0A8C1GJC0</accession>
<keyword evidence="2 12" id="KW-0328">Glycosyltransferase</keyword>
<dbReference type="EC" id="2.4.1.-" evidence="12"/>
<keyword evidence="5" id="KW-0547">Nucleotide-binding</keyword>
<keyword evidence="6 12" id="KW-0256">Endoplasmic reticulum</keyword>
<dbReference type="Proteomes" id="UP000694427">
    <property type="component" value="Unplaced"/>
</dbReference>
<evidence type="ECO:0000256" key="3">
    <source>
        <dbReference type="ARBA" id="ARBA00022679"/>
    </source>
</evidence>
<evidence type="ECO:0000256" key="10">
    <source>
        <dbReference type="ARBA" id="ARBA00093333"/>
    </source>
</evidence>
<dbReference type="GO" id="GO:0005789">
    <property type="term" value="C:endoplasmic reticulum membrane"/>
    <property type="evidence" value="ECO:0007669"/>
    <property type="project" value="UniProtKB-SubCell"/>
</dbReference>
<reference evidence="14" key="2">
    <citation type="submission" date="2025-09" db="UniProtKB">
        <authorList>
            <consortium name="Ensembl"/>
        </authorList>
    </citation>
    <scope>IDENTIFICATION</scope>
</reference>
<evidence type="ECO:0000256" key="11">
    <source>
        <dbReference type="PROSITE-ProRule" id="PRU01052"/>
    </source>
</evidence>
<evidence type="ECO:0000256" key="12">
    <source>
        <dbReference type="RuleBase" id="RU363075"/>
    </source>
</evidence>
<dbReference type="InterPro" id="IPR005599">
    <property type="entry name" value="GPI_mannosylTrfase"/>
</dbReference>
<dbReference type="GO" id="GO:0000026">
    <property type="term" value="F:alpha-1,2-mannosyltransferase activity"/>
    <property type="evidence" value="ECO:0007669"/>
    <property type="project" value="TreeGrafter"/>
</dbReference>
<reference evidence="14" key="1">
    <citation type="submission" date="2025-08" db="UniProtKB">
        <authorList>
            <consortium name="Ensembl"/>
        </authorList>
    </citation>
    <scope>IDENTIFICATION</scope>
</reference>
<feature type="transmembrane region" description="Helical" evidence="12">
    <location>
        <begin position="214"/>
        <end position="230"/>
    </location>
</feature>
<evidence type="ECO:0000259" key="13">
    <source>
        <dbReference type="PROSITE" id="PS51715"/>
    </source>
</evidence>
<comment type="function">
    <text evidence="10">Alpha-1,2-mannosyltransferase that catalyzes the transfer of the third mannose, via an alpha-1,2 bond, from a dolichol-phosphate-mannose (Dol-P-Man) to an alpha-D-Man-(1-&gt;6)-2-PEtn-alpha-D-Man-(1-&gt;4)-alpha-D-GlcN-(1-&gt;6)-(1-radyl,2-acyl-sn-glycero-3-phospho)-2-acyl-inositol intermediate to generate an alpha-D-Man-(1-&gt;2)-alpha-D-Man-(1-&gt;6)-2-PEtn-alpha-D-Man-(1-&gt;4)-alpha-D-GlcN-(1-&gt;6)-(1-radyl,2-acyl-sn-glycero-3-phospho)-2-acyl-inositol (also termed H6) and participates in the nineth step of the glycosylphosphatidylinositol-anchor biosynthesis. May also add the third mannose to an alpha-D-Man-(1-&gt;6)-alpha-D-Man-(1-&gt;4)-alpha-D-GlcN-(1-&gt;6)-(1-radyl,2-acyl-sn-glycero-3-phospho)-2-acyl-inositol (also termed H3) intermediate generating an alpha-D-Man-(1-&gt;2)-alpha-D-Man-(1-&gt;6)-alpha-D-Man-(1-&gt;4)-alpha-D-GlcN-(1-&gt;6)-(1-radyl,2-acyl-sn-glycero-3-phospho)-2-acyl-inositol (also termed H4).</text>
</comment>
<protein>
    <recommendedName>
        <fullName evidence="12">Mannosyltransferase</fullName>
        <ecNumber evidence="12">2.4.1.-</ecNumber>
    </recommendedName>
</protein>
<keyword evidence="9 12" id="KW-0472">Membrane</keyword>
<evidence type="ECO:0000256" key="5">
    <source>
        <dbReference type="ARBA" id="ARBA00022741"/>
    </source>
</evidence>
<feature type="transmembrane region" description="Helical" evidence="12">
    <location>
        <begin position="104"/>
        <end position="128"/>
    </location>
</feature>
<dbReference type="AlphaFoldDB" id="A0A8C1GJC0"/>
<feature type="transmembrane region" description="Helical" evidence="12">
    <location>
        <begin position="137"/>
        <end position="162"/>
    </location>
</feature>
<feature type="transmembrane region" description="Helical" evidence="12">
    <location>
        <begin position="35"/>
        <end position="55"/>
    </location>
</feature>
<organism evidence="14 15">
    <name type="scientific">Cyprinus carpio</name>
    <name type="common">Common carp</name>
    <dbReference type="NCBI Taxonomy" id="7962"/>
    <lineage>
        <taxon>Eukaryota</taxon>
        <taxon>Metazoa</taxon>
        <taxon>Chordata</taxon>
        <taxon>Craniata</taxon>
        <taxon>Vertebrata</taxon>
        <taxon>Euteleostomi</taxon>
        <taxon>Actinopterygii</taxon>
        <taxon>Neopterygii</taxon>
        <taxon>Teleostei</taxon>
        <taxon>Ostariophysi</taxon>
        <taxon>Cypriniformes</taxon>
        <taxon>Cyprinidae</taxon>
        <taxon>Cyprininae</taxon>
        <taxon>Cyprinus</taxon>
    </lineage>
</organism>
<evidence type="ECO:0000256" key="8">
    <source>
        <dbReference type="ARBA" id="ARBA00023134"/>
    </source>
</evidence>
<evidence type="ECO:0000256" key="9">
    <source>
        <dbReference type="ARBA" id="ARBA00023136"/>
    </source>
</evidence>
<dbReference type="Ensembl" id="ENSCCRT00010006394.1">
    <property type="protein sequence ID" value="ENSCCRP00010005928.1"/>
    <property type="gene ID" value="ENSCCRG00010002384.1"/>
</dbReference>
<dbReference type="InterPro" id="IPR030386">
    <property type="entry name" value="G_GB1_RHD3_dom"/>
</dbReference>
<evidence type="ECO:0000256" key="4">
    <source>
        <dbReference type="ARBA" id="ARBA00022692"/>
    </source>
</evidence>
<evidence type="ECO:0000256" key="6">
    <source>
        <dbReference type="ARBA" id="ARBA00022824"/>
    </source>
</evidence>
<dbReference type="GO" id="GO:0006506">
    <property type="term" value="P:GPI anchor biosynthetic process"/>
    <property type="evidence" value="ECO:0007669"/>
    <property type="project" value="TreeGrafter"/>
</dbReference>
<keyword evidence="15" id="KW-1185">Reference proteome</keyword>
<proteinExistence type="inferred from homology"/>
<sequence length="404" mass="47294">MEKIRERFKQKSSCESVRLRKRSSMLYSTDHKHSVRLLISIILFSDGCLFLQVFVPRVFQALLAAYADVKLYNLVLRWESPDVARWTVIFQPKKTKLVILVLFMYYYLEFTVFMFTVFILTLVLEIFIRLSFFIISFYVKLIVFSIITLTLSVFLKWILVQWNFLKFNVLHNVAVFYGAHPWHWYFTQGLPVVLGRHLPLFLHGCSLATKKHRILVITVLWTTAIYILLAHKEFRFVYPVLPFCMIFSGMSLANLIPALYTGLIQQRGPLCSEKILKTSFKNIKNSNTSSSKRLVALMFCSHLHCPLNLRFLECPPDLTGNEEYVDEADVFFSNPLHWLRMSFPSQSTLPSHILLFDCLEKEISSFLEENRFAKKAEIFHTHFPEGRVGRNILIYTRGSELKTK</sequence>
<dbReference type="PANTHER" id="PTHR22760:SF4">
    <property type="entry name" value="GPI MANNOSYLTRANSFERASE 3"/>
    <property type="match status" value="1"/>
</dbReference>
<feature type="transmembrane region" description="Helical" evidence="12">
    <location>
        <begin position="236"/>
        <end position="260"/>
    </location>
</feature>
<evidence type="ECO:0000256" key="7">
    <source>
        <dbReference type="ARBA" id="ARBA00022989"/>
    </source>
</evidence>
<comment type="similarity">
    <text evidence="11">Belongs to the TRAFAC class dynamin-like GTPase superfamily. GB1/RHD3 GTPase family.</text>
</comment>
<comment type="subcellular location">
    <subcellularLocation>
        <location evidence="1 12">Endoplasmic reticulum membrane</location>
        <topology evidence="1 12">Multi-pass membrane protein</topology>
    </subcellularLocation>
</comment>
<dbReference type="PANTHER" id="PTHR22760">
    <property type="entry name" value="GLYCOSYLTRANSFERASE"/>
    <property type="match status" value="1"/>
</dbReference>
<name>A0A8C1GJC0_CYPCA</name>
<keyword evidence="4 12" id="KW-0812">Transmembrane</keyword>
<keyword evidence="3" id="KW-0808">Transferase</keyword>